<evidence type="ECO:0000259" key="1">
    <source>
        <dbReference type="Pfam" id="PF00535"/>
    </source>
</evidence>
<evidence type="ECO:0000313" key="2">
    <source>
        <dbReference type="EMBL" id="RHB38358.1"/>
    </source>
</evidence>
<accession>A0A413VXS1</accession>
<dbReference type="EMBL" id="QSGO01000001">
    <property type="protein sequence ID" value="RHB38358.1"/>
    <property type="molecule type" value="Genomic_DNA"/>
</dbReference>
<dbReference type="Pfam" id="PF00535">
    <property type="entry name" value="Glycos_transf_2"/>
    <property type="match status" value="1"/>
</dbReference>
<gene>
    <name evidence="2" type="ORF">DW888_00630</name>
</gene>
<dbReference type="GO" id="GO:0016758">
    <property type="term" value="F:hexosyltransferase activity"/>
    <property type="evidence" value="ECO:0007669"/>
    <property type="project" value="UniProtKB-ARBA"/>
</dbReference>
<reference evidence="2 3" key="1">
    <citation type="submission" date="2018-08" db="EMBL/GenBank/DDBJ databases">
        <title>A genome reference for cultivated species of the human gut microbiota.</title>
        <authorList>
            <person name="Zou Y."/>
            <person name="Xue W."/>
            <person name="Luo G."/>
        </authorList>
    </citation>
    <scope>NUCLEOTIDE SEQUENCE [LARGE SCALE GENOMIC DNA]</scope>
    <source>
        <strain evidence="2 3">AM40-30BH</strain>
    </source>
</reference>
<keyword evidence="2" id="KW-0808">Transferase</keyword>
<dbReference type="InterPro" id="IPR001173">
    <property type="entry name" value="Glyco_trans_2-like"/>
</dbReference>
<dbReference type="AlphaFoldDB" id="A0A413VXS1"/>
<dbReference type="PANTHER" id="PTHR22916:SF3">
    <property type="entry name" value="UDP-GLCNAC:BETAGAL BETA-1,3-N-ACETYLGLUCOSAMINYLTRANSFERASE-LIKE PROTEIN 1"/>
    <property type="match status" value="1"/>
</dbReference>
<comment type="caution">
    <text evidence="2">The sequence shown here is derived from an EMBL/GenBank/DDBJ whole genome shotgun (WGS) entry which is preliminary data.</text>
</comment>
<proteinExistence type="predicted"/>
<dbReference type="RefSeq" id="WP_122200636.1">
    <property type="nucleotide sequence ID" value="NZ_CABJFV010000001.1"/>
</dbReference>
<dbReference type="InterPro" id="IPR029044">
    <property type="entry name" value="Nucleotide-diphossugar_trans"/>
</dbReference>
<dbReference type="Proteomes" id="UP000284379">
    <property type="component" value="Unassembled WGS sequence"/>
</dbReference>
<dbReference type="Gene3D" id="3.90.550.10">
    <property type="entry name" value="Spore Coat Polysaccharide Biosynthesis Protein SpsA, Chain A"/>
    <property type="match status" value="1"/>
</dbReference>
<protein>
    <submittedName>
        <fullName evidence="2">Glycosyltransferase</fullName>
    </submittedName>
</protein>
<feature type="domain" description="Glycosyltransferase 2-like" evidence="1">
    <location>
        <begin position="8"/>
        <end position="130"/>
    </location>
</feature>
<dbReference type="PANTHER" id="PTHR22916">
    <property type="entry name" value="GLYCOSYLTRANSFERASE"/>
    <property type="match status" value="1"/>
</dbReference>
<dbReference type="SUPFAM" id="SSF53448">
    <property type="entry name" value="Nucleotide-diphospho-sugar transferases"/>
    <property type="match status" value="1"/>
</dbReference>
<evidence type="ECO:0000313" key="3">
    <source>
        <dbReference type="Proteomes" id="UP000284379"/>
    </source>
</evidence>
<sequence>MKNKVRFSVIIPLYNKEVSIASTIQSVLNQTYDDFELIVVNDGSTDKSREVIADIADSRIRIIDKENGGVSGARNRGIREANNEWITFLDGDDRWDANYLSLMNGLIEVYPDYKFFASSISYVEADLGRKGKTYVIDDFFKLNHRSTFIHTDAIVIHRSCFGKAGMFDERFSKGEDIDMWRRIARYYQIIKSDCVTAWYRLEAENRACKKRFSIEDTSLWYIDWSDRSLTPTEVIYLKKQIVRAVLYMYYHRNFVVGTKLLSKHIKEIFKNKK</sequence>
<organism evidence="2 3">
    <name type="scientific">Bacteroides nordii</name>
    <dbReference type="NCBI Taxonomy" id="291645"/>
    <lineage>
        <taxon>Bacteria</taxon>
        <taxon>Pseudomonadati</taxon>
        <taxon>Bacteroidota</taxon>
        <taxon>Bacteroidia</taxon>
        <taxon>Bacteroidales</taxon>
        <taxon>Bacteroidaceae</taxon>
        <taxon>Bacteroides</taxon>
    </lineage>
</organism>
<name>A0A413VXS1_9BACE</name>